<organism evidence="9 10">
    <name type="scientific">Desulfoferula mesophila</name>
    <dbReference type="NCBI Taxonomy" id="3058419"/>
    <lineage>
        <taxon>Bacteria</taxon>
        <taxon>Pseudomonadati</taxon>
        <taxon>Thermodesulfobacteriota</taxon>
        <taxon>Desulfarculia</taxon>
        <taxon>Desulfarculales</taxon>
        <taxon>Desulfarculaceae</taxon>
        <taxon>Desulfoferula</taxon>
    </lineage>
</organism>
<protein>
    <submittedName>
        <fullName evidence="9">(4Fe-4S)-binding protein</fullName>
    </submittedName>
</protein>
<feature type="transmembrane region" description="Helical" evidence="7">
    <location>
        <begin position="231"/>
        <end position="252"/>
    </location>
</feature>
<dbReference type="Pfam" id="PF12797">
    <property type="entry name" value="Fer4_2"/>
    <property type="match status" value="1"/>
</dbReference>
<feature type="domain" description="4Fe-4S ferredoxin-type" evidence="8">
    <location>
        <begin position="423"/>
        <end position="453"/>
    </location>
</feature>
<dbReference type="Proteomes" id="UP001366166">
    <property type="component" value="Chromosome"/>
</dbReference>
<keyword evidence="1" id="KW-0813">Transport</keyword>
<keyword evidence="7" id="KW-0812">Transmembrane</keyword>
<keyword evidence="5" id="KW-0408">Iron</keyword>
<dbReference type="InterPro" id="IPR017900">
    <property type="entry name" value="4Fe4S_Fe_S_CS"/>
</dbReference>
<keyword evidence="2" id="KW-0004">4Fe-4S</keyword>
<reference evidence="10" key="1">
    <citation type="journal article" date="2023" name="Arch. Microbiol.">
        <title>Desulfoferula mesophilus gen. nov. sp. nov., a mesophilic sulfate-reducing bacterium isolated from a brackish lake sediment.</title>
        <authorList>
            <person name="Watanabe T."/>
            <person name="Yabe T."/>
            <person name="Tsuji J.M."/>
            <person name="Fukui M."/>
        </authorList>
    </citation>
    <scope>NUCLEOTIDE SEQUENCE [LARGE SCALE GENOMIC DNA]</scope>
    <source>
        <strain evidence="10">12FAK</strain>
    </source>
</reference>
<gene>
    <name evidence="9" type="ORF">FAK_14680</name>
</gene>
<evidence type="ECO:0000313" key="10">
    <source>
        <dbReference type="Proteomes" id="UP001366166"/>
    </source>
</evidence>
<evidence type="ECO:0000256" key="3">
    <source>
        <dbReference type="ARBA" id="ARBA00022723"/>
    </source>
</evidence>
<dbReference type="CDD" id="cd16373">
    <property type="entry name" value="DMSOR_beta_like"/>
    <property type="match status" value="1"/>
</dbReference>
<dbReference type="Pfam" id="PF00037">
    <property type="entry name" value="Fer4"/>
    <property type="match status" value="1"/>
</dbReference>
<evidence type="ECO:0000313" key="9">
    <source>
        <dbReference type="EMBL" id="BEQ14402.1"/>
    </source>
</evidence>
<dbReference type="PANTHER" id="PTHR30176:SF3">
    <property type="entry name" value="FERREDOXIN-TYPE PROTEIN NAPH"/>
    <property type="match status" value="1"/>
</dbReference>
<keyword evidence="7" id="KW-1133">Transmembrane helix</keyword>
<dbReference type="GO" id="GO:0005886">
    <property type="term" value="C:plasma membrane"/>
    <property type="evidence" value="ECO:0007669"/>
    <property type="project" value="TreeGrafter"/>
</dbReference>
<keyword evidence="10" id="KW-1185">Reference proteome</keyword>
<dbReference type="InterPro" id="IPR051684">
    <property type="entry name" value="Electron_Trans/Redox"/>
</dbReference>
<dbReference type="KEGG" id="dmp:FAK_14680"/>
<evidence type="ECO:0000256" key="2">
    <source>
        <dbReference type="ARBA" id="ARBA00022485"/>
    </source>
</evidence>
<feature type="transmembrane region" description="Helical" evidence="7">
    <location>
        <begin position="168"/>
        <end position="188"/>
    </location>
</feature>
<dbReference type="Gene3D" id="3.30.70.20">
    <property type="match status" value="2"/>
</dbReference>
<dbReference type="GO" id="GO:0046872">
    <property type="term" value="F:metal ion binding"/>
    <property type="evidence" value="ECO:0007669"/>
    <property type="project" value="UniProtKB-KW"/>
</dbReference>
<accession>A0AAU9EZT6</accession>
<evidence type="ECO:0000256" key="7">
    <source>
        <dbReference type="SAM" id="Phobius"/>
    </source>
</evidence>
<keyword evidence="3" id="KW-0479">Metal-binding</keyword>
<feature type="transmembrane region" description="Helical" evidence="7">
    <location>
        <begin position="145"/>
        <end position="162"/>
    </location>
</feature>
<evidence type="ECO:0000256" key="4">
    <source>
        <dbReference type="ARBA" id="ARBA00022982"/>
    </source>
</evidence>
<feature type="transmembrane region" description="Helical" evidence="7">
    <location>
        <begin position="80"/>
        <end position="100"/>
    </location>
</feature>
<feature type="domain" description="4Fe-4S ferredoxin-type" evidence="8">
    <location>
        <begin position="586"/>
        <end position="618"/>
    </location>
</feature>
<dbReference type="InterPro" id="IPR017896">
    <property type="entry name" value="4Fe4S_Fe-S-bd"/>
</dbReference>
<feature type="transmembrane region" description="Helical" evidence="7">
    <location>
        <begin position="347"/>
        <end position="371"/>
    </location>
</feature>
<dbReference type="PROSITE" id="PS00198">
    <property type="entry name" value="4FE4S_FER_1"/>
    <property type="match status" value="3"/>
</dbReference>
<dbReference type="Pfam" id="PF12801">
    <property type="entry name" value="Fer4_5"/>
    <property type="match status" value="2"/>
</dbReference>
<feature type="domain" description="4Fe-4S ferredoxin-type" evidence="8">
    <location>
        <begin position="302"/>
        <end position="331"/>
    </location>
</feature>
<feature type="domain" description="4Fe-4S ferredoxin-type" evidence="8">
    <location>
        <begin position="381"/>
        <end position="411"/>
    </location>
</feature>
<dbReference type="RefSeq" id="WP_338606117.1">
    <property type="nucleotide sequence ID" value="NZ_AP028679.1"/>
</dbReference>
<evidence type="ECO:0000259" key="8">
    <source>
        <dbReference type="PROSITE" id="PS51379"/>
    </source>
</evidence>
<feature type="transmembrane region" description="Helical" evidence="7">
    <location>
        <begin position="52"/>
        <end position="73"/>
    </location>
</feature>
<dbReference type="SUPFAM" id="SSF54862">
    <property type="entry name" value="4Fe-4S ferredoxins"/>
    <property type="match status" value="2"/>
</dbReference>
<evidence type="ECO:0000256" key="1">
    <source>
        <dbReference type="ARBA" id="ARBA00022448"/>
    </source>
</evidence>
<dbReference type="AlphaFoldDB" id="A0AAU9EZT6"/>
<keyword evidence="7" id="KW-0472">Membrane</keyword>
<keyword evidence="6" id="KW-0411">Iron-sulfur</keyword>
<dbReference type="PROSITE" id="PS51379">
    <property type="entry name" value="4FE4S_FER_2"/>
    <property type="match status" value="4"/>
</dbReference>
<evidence type="ECO:0000256" key="6">
    <source>
        <dbReference type="ARBA" id="ARBA00023014"/>
    </source>
</evidence>
<dbReference type="GO" id="GO:0051539">
    <property type="term" value="F:4 iron, 4 sulfur cluster binding"/>
    <property type="evidence" value="ECO:0007669"/>
    <property type="project" value="UniProtKB-KW"/>
</dbReference>
<keyword evidence="4" id="KW-0249">Electron transport</keyword>
<sequence>MRIVTARRISQGFFLALFLWFCLVATVGERLWQLRGWPVNWFLELDPLTGLTSLLASGTLYAGLLWGAAVLALTLVVGRFFCGWVCPFGAMHQFVGWLGSRGKPLKERVRRNAPHPAQQIKYLVLAFFLGAAMSDLAARLALGQVAASLAGAIVLGLVLWATRRGQGGRAYALAVGLVLAAWVAWSLAAPHGGAWLLAGLLDPIPLVSRSVNLVLLPLADAPARVAWPEPRFYQGAGLIATVFGAALLLNLWRPRFFCRYVCPTGALLGLVGRHALWRVGKKQARCGACLGCDGACSGAARPAGRLRPAECVLCLNCLDACPEDDITYATRPSAGGEAAPDLGRRRVLAGLGLGLVAPPVLSLSGVLGPGWNPALIRPPGSLPECEFLRRCLRCGQCMRVCPTGVLQPAGPSFGLEALWTPVLNMTIGTSGCQLRCTACASVCPSAAIRPISLAEKLGQGEFAAQGPIRLGCAFVDRGRCLPWAMDRPCIVCQENCPVSPKAIFTRVAWETVLTGLVAGSATGGELTVSGKALKPAALASGDYYLQMGAARARIVANGAHSLILTGGSDWRTPAPGEALSVAVRLQRPYVDPARCIGCGICQHECPVSGKRAIRVSAENATRERAHSLLLKGAGPV</sequence>
<evidence type="ECO:0000256" key="5">
    <source>
        <dbReference type="ARBA" id="ARBA00023004"/>
    </source>
</evidence>
<name>A0AAU9EZT6_9BACT</name>
<dbReference type="EMBL" id="AP028679">
    <property type="protein sequence ID" value="BEQ14402.1"/>
    <property type="molecule type" value="Genomic_DNA"/>
</dbReference>
<proteinExistence type="predicted"/>
<dbReference type="PANTHER" id="PTHR30176">
    <property type="entry name" value="FERREDOXIN-TYPE PROTEIN NAPH"/>
    <property type="match status" value="1"/>
</dbReference>